<protein>
    <submittedName>
        <fullName evidence="2">Uncharacterized protein</fullName>
    </submittedName>
</protein>
<dbReference type="EMBL" id="OZ023712">
    <property type="protein sequence ID" value="CAK9861130.1"/>
    <property type="molecule type" value="Genomic_DNA"/>
</dbReference>
<organism evidence="2 3">
    <name type="scientific">Sphagnum jensenii</name>
    <dbReference type="NCBI Taxonomy" id="128206"/>
    <lineage>
        <taxon>Eukaryota</taxon>
        <taxon>Viridiplantae</taxon>
        <taxon>Streptophyta</taxon>
        <taxon>Embryophyta</taxon>
        <taxon>Bryophyta</taxon>
        <taxon>Sphagnophytina</taxon>
        <taxon>Sphagnopsida</taxon>
        <taxon>Sphagnales</taxon>
        <taxon>Sphagnaceae</taxon>
        <taxon>Sphagnum</taxon>
    </lineage>
</organism>
<evidence type="ECO:0000313" key="3">
    <source>
        <dbReference type="Proteomes" id="UP001497522"/>
    </source>
</evidence>
<feature type="region of interest" description="Disordered" evidence="1">
    <location>
        <begin position="1"/>
        <end position="33"/>
    </location>
</feature>
<proteinExistence type="predicted"/>
<name>A0ABP1AF21_9BRYO</name>
<reference evidence="2" key="1">
    <citation type="submission" date="2024-03" db="EMBL/GenBank/DDBJ databases">
        <authorList>
            <consortium name="ELIXIR-Norway"/>
            <consortium name="Elixir Norway"/>
        </authorList>
    </citation>
    <scope>NUCLEOTIDE SEQUENCE</scope>
</reference>
<keyword evidence="3" id="KW-1185">Reference proteome</keyword>
<feature type="compositionally biased region" description="Basic and acidic residues" evidence="1">
    <location>
        <begin position="1"/>
        <end position="24"/>
    </location>
</feature>
<evidence type="ECO:0000313" key="2">
    <source>
        <dbReference type="EMBL" id="CAK9861130.1"/>
    </source>
</evidence>
<evidence type="ECO:0000256" key="1">
    <source>
        <dbReference type="SAM" id="MobiDB-lite"/>
    </source>
</evidence>
<sequence>MCTHAAREREIQGERQQEKREDRSVTGPIRLSDRGIDDAQLPVMFGYQLHPGTNPKDRAGEHRPVTNYVRYPTCSVAIHGKKIVRLPIVFGIRPARLPSMGRRASGYRLPIRAMKETERRRTGRRAGGQALPSSSS</sequence>
<feature type="region of interest" description="Disordered" evidence="1">
    <location>
        <begin position="115"/>
        <end position="136"/>
    </location>
</feature>
<dbReference type="Proteomes" id="UP001497522">
    <property type="component" value="Chromosome 11"/>
</dbReference>
<gene>
    <name evidence="2" type="ORF">CSSPJE1EN2_LOCUS4125</name>
</gene>
<accession>A0ABP1AF21</accession>